<comment type="caution">
    <text evidence="7">The sequence shown here is derived from an EMBL/GenBank/DDBJ whole genome shotgun (WGS) entry which is preliminary data.</text>
</comment>
<reference evidence="7 8" key="1">
    <citation type="submission" date="2020-01" db="EMBL/GenBank/DDBJ databases">
        <title>Herbidospora sp. NEAU-GS84 nov., a novel actinomycete isolated from soil.</title>
        <authorList>
            <person name="Han L."/>
        </authorList>
    </citation>
    <scope>NUCLEOTIDE SEQUENCE [LARGE SCALE GENOMIC DNA]</scope>
    <source>
        <strain evidence="7 8">NEAU-GS84</strain>
    </source>
</reference>
<evidence type="ECO:0000313" key="8">
    <source>
        <dbReference type="Proteomes" id="UP000479526"/>
    </source>
</evidence>
<sequence>MRPAPAGPYGPPRQMPVHWQPRRKSSAGPIIGGIFGLMAVGFVVLVLGASLGDRPAVSEPVVGSSREGDGQARDAQRGERQPVQERRAPLNTSLKENTVYSAGALPRTRCPGGRANVFDHAQIKAHILKTATCMDRAWRATLEKVGIPFEPPKWVIASGKGRGPCGDFPQANSAAPYYCPRTMSVYASTKAMANGNGEAVGYARMSSWHGSYTAMMGHEYGHHVQQLTGLSQARWERSLASGSESQRLALSRRLELQANCFAGMFMRSVAASYPVPAARRNDLFAFWGSLGDHPGWPRDHGSPPNNGVWFRQGWQKRQAYQCNTWVMPAKAVS</sequence>
<feature type="region of interest" description="Disordered" evidence="5">
    <location>
        <begin position="1"/>
        <end position="23"/>
    </location>
</feature>
<name>A0A7C9J677_9ACTN</name>
<gene>
    <name evidence="7" type="ORF">GT755_03205</name>
</gene>
<keyword evidence="8" id="KW-1185">Reference proteome</keyword>
<feature type="region of interest" description="Disordered" evidence="5">
    <location>
        <begin position="55"/>
        <end position="97"/>
    </location>
</feature>
<evidence type="ECO:0000256" key="2">
    <source>
        <dbReference type="ARBA" id="ARBA00022692"/>
    </source>
</evidence>
<keyword evidence="2 6" id="KW-0812">Transmembrane</keyword>
<evidence type="ECO:0000256" key="5">
    <source>
        <dbReference type="SAM" id="MobiDB-lite"/>
    </source>
</evidence>
<dbReference type="RefSeq" id="WP_161478161.1">
    <property type="nucleotide sequence ID" value="NZ_WXEW01000001.1"/>
</dbReference>
<keyword evidence="4 6" id="KW-0472">Membrane</keyword>
<evidence type="ECO:0000313" key="7">
    <source>
        <dbReference type="EMBL" id="NAS20688.1"/>
    </source>
</evidence>
<evidence type="ECO:0000256" key="1">
    <source>
        <dbReference type="ARBA" id="ARBA00004167"/>
    </source>
</evidence>
<dbReference type="Proteomes" id="UP000479526">
    <property type="component" value="Unassembled WGS sequence"/>
</dbReference>
<comment type="subcellular location">
    <subcellularLocation>
        <location evidence="1">Membrane</location>
        <topology evidence="1">Single-pass membrane protein</topology>
    </subcellularLocation>
</comment>
<proteinExistence type="predicted"/>
<dbReference type="PANTHER" id="PTHR30168:SF0">
    <property type="entry name" value="INNER MEMBRANE PROTEIN"/>
    <property type="match status" value="1"/>
</dbReference>
<dbReference type="InterPro" id="IPR007343">
    <property type="entry name" value="Uncharacterised_pept_Zn_put"/>
</dbReference>
<accession>A0A7C9J677</accession>
<feature type="transmembrane region" description="Helical" evidence="6">
    <location>
        <begin position="30"/>
        <end position="51"/>
    </location>
</feature>
<dbReference type="GO" id="GO:0016020">
    <property type="term" value="C:membrane"/>
    <property type="evidence" value="ECO:0007669"/>
    <property type="project" value="UniProtKB-SubCell"/>
</dbReference>
<dbReference type="Pfam" id="PF04228">
    <property type="entry name" value="Zn_peptidase"/>
    <property type="match status" value="1"/>
</dbReference>
<dbReference type="AlphaFoldDB" id="A0A7C9J677"/>
<evidence type="ECO:0000256" key="6">
    <source>
        <dbReference type="SAM" id="Phobius"/>
    </source>
</evidence>
<dbReference type="EMBL" id="WXEW01000001">
    <property type="protein sequence ID" value="NAS20688.1"/>
    <property type="molecule type" value="Genomic_DNA"/>
</dbReference>
<feature type="compositionally biased region" description="Basic and acidic residues" evidence="5">
    <location>
        <begin position="66"/>
        <end position="88"/>
    </location>
</feature>
<evidence type="ECO:0000256" key="3">
    <source>
        <dbReference type="ARBA" id="ARBA00022989"/>
    </source>
</evidence>
<organism evidence="7 8">
    <name type="scientific">Herbidospora solisilvae</name>
    <dbReference type="NCBI Taxonomy" id="2696284"/>
    <lineage>
        <taxon>Bacteria</taxon>
        <taxon>Bacillati</taxon>
        <taxon>Actinomycetota</taxon>
        <taxon>Actinomycetes</taxon>
        <taxon>Streptosporangiales</taxon>
        <taxon>Streptosporangiaceae</taxon>
        <taxon>Herbidospora</taxon>
    </lineage>
</organism>
<dbReference type="PANTHER" id="PTHR30168">
    <property type="entry name" value="PUTATIVE MEMBRANE PROTEIN YPFJ"/>
    <property type="match status" value="1"/>
</dbReference>
<protein>
    <submittedName>
        <fullName evidence="7">Peptidase</fullName>
    </submittedName>
</protein>
<feature type="compositionally biased region" description="Pro residues" evidence="5">
    <location>
        <begin position="1"/>
        <end position="14"/>
    </location>
</feature>
<evidence type="ECO:0000256" key="4">
    <source>
        <dbReference type="ARBA" id="ARBA00023136"/>
    </source>
</evidence>
<keyword evidence="3 6" id="KW-1133">Transmembrane helix</keyword>